<dbReference type="PANTHER" id="PTHR24276:SF98">
    <property type="entry name" value="FI18310P1-RELATED"/>
    <property type="match status" value="1"/>
</dbReference>
<evidence type="ECO:0000313" key="6">
    <source>
        <dbReference type="EMBL" id="KAF0725475.1"/>
    </source>
</evidence>
<name>A0A6G0WEN7_9STRA</name>
<dbReference type="GO" id="GO:0004252">
    <property type="term" value="F:serine-type endopeptidase activity"/>
    <property type="evidence" value="ECO:0007669"/>
    <property type="project" value="InterPro"/>
</dbReference>
<keyword evidence="3" id="KW-1015">Disulfide bond</keyword>
<organism evidence="6 7">
    <name type="scientific">Aphanomyces euteiches</name>
    <dbReference type="NCBI Taxonomy" id="100861"/>
    <lineage>
        <taxon>Eukaryota</taxon>
        <taxon>Sar</taxon>
        <taxon>Stramenopiles</taxon>
        <taxon>Oomycota</taxon>
        <taxon>Saprolegniomycetes</taxon>
        <taxon>Saprolegniales</taxon>
        <taxon>Verrucalvaceae</taxon>
        <taxon>Aphanomyces</taxon>
    </lineage>
</organism>
<dbReference type="InterPro" id="IPR043504">
    <property type="entry name" value="Peptidase_S1_PA_chymotrypsin"/>
</dbReference>
<sequence>MNPSWVTINSKFRLGGDGEHIPILTTVVHPKFLRVALTHDIAVLLLARPSVNTPATLTFDIYEPGTKVVMRGFGRLDFNADFADTLREAKGTIAEKSVCNQADRLDRLFQDDMICVMGLTTCTLDIGGPLTIVNKEGQEAVVALQSWDSYLCKGPFGGFTRLSASQDFIKPFLQGDGVCKRPVERPSLH</sequence>
<comment type="caution">
    <text evidence="6">The sequence shown here is derived from an EMBL/GenBank/DDBJ whole genome shotgun (WGS) entry which is preliminary data.</text>
</comment>
<gene>
    <name evidence="6" type="ORF">Ae201684_016038</name>
</gene>
<evidence type="ECO:0000256" key="4">
    <source>
        <dbReference type="ARBA" id="ARBA00023180"/>
    </source>
</evidence>
<keyword evidence="1" id="KW-0732">Signal</keyword>
<keyword evidence="4" id="KW-0325">Glycoprotein</keyword>
<evidence type="ECO:0000256" key="3">
    <source>
        <dbReference type="ARBA" id="ARBA00023157"/>
    </source>
</evidence>
<dbReference type="InterPro" id="IPR009003">
    <property type="entry name" value="Peptidase_S1_PA"/>
</dbReference>
<dbReference type="EMBL" id="VJMJ01000241">
    <property type="protein sequence ID" value="KAF0725475.1"/>
    <property type="molecule type" value="Genomic_DNA"/>
</dbReference>
<feature type="domain" description="Peptidase S1" evidence="5">
    <location>
        <begin position="1"/>
        <end position="174"/>
    </location>
</feature>
<dbReference type="Proteomes" id="UP000481153">
    <property type="component" value="Unassembled WGS sequence"/>
</dbReference>
<evidence type="ECO:0000256" key="1">
    <source>
        <dbReference type="ARBA" id="ARBA00022729"/>
    </source>
</evidence>
<dbReference type="Pfam" id="PF00089">
    <property type="entry name" value="Trypsin"/>
    <property type="match status" value="1"/>
</dbReference>
<dbReference type="InterPro" id="IPR050430">
    <property type="entry name" value="Peptidase_S1"/>
</dbReference>
<dbReference type="AlphaFoldDB" id="A0A6G0WEN7"/>
<protein>
    <recommendedName>
        <fullName evidence="5">Peptidase S1 domain-containing protein</fullName>
    </recommendedName>
</protein>
<dbReference type="PROSITE" id="PS50240">
    <property type="entry name" value="TRYPSIN_DOM"/>
    <property type="match status" value="1"/>
</dbReference>
<accession>A0A6G0WEN7</accession>
<dbReference type="SMART" id="SM00020">
    <property type="entry name" value="Tryp_SPc"/>
    <property type="match status" value="1"/>
</dbReference>
<keyword evidence="7" id="KW-1185">Reference proteome</keyword>
<dbReference type="GO" id="GO:0006508">
    <property type="term" value="P:proteolysis"/>
    <property type="evidence" value="ECO:0007669"/>
    <property type="project" value="InterPro"/>
</dbReference>
<dbReference type="Gene3D" id="2.40.10.10">
    <property type="entry name" value="Trypsin-like serine proteases"/>
    <property type="match status" value="1"/>
</dbReference>
<reference evidence="6 7" key="1">
    <citation type="submission" date="2019-07" db="EMBL/GenBank/DDBJ databases">
        <title>Genomics analysis of Aphanomyces spp. identifies a new class of oomycete effector associated with host adaptation.</title>
        <authorList>
            <person name="Gaulin E."/>
        </authorList>
    </citation>
    <scope>NUCLEOTIDE SEQUENCE [LARGE SCALE GENOMIC DNA]</scope>
    <source>
        <strain evidence="6 7">ATCC 201684</strain>
    </source>
</reference>
<evidence type="ECO:0000313" key="7">
    <source>
        <dbReference type="Proteomes" id="UP000481153"/>
    </source>
</evidence>
<dbReference type="PANTHER" id="PTHR24276">
    <property type="entry name" value="POLYSERASE-RELATED"/>
    <property type="match status" value="1"/>
</dbReference>
<proteinExistence type="predicted"/>
<evidence type="ECO:0000256" key="2">
    <source>
        <dbReference type="ARBA" id="ARBA00023026"/>
    </source>
</evidence>
<dbReference type="VEuPathDB" id="FungiDB:AeMF1_002561"/>
<keyword evidence="2" id="KW-0843">Virulence</keyword>
<evidence type="ECO:0000259" key="5">
    <source>
        <dbReference type="PROSITE" id="PS50240"/>
    </source>
</evidence>
<dbReference type="InterPro" id="IPR001254">
    <property type="entry name" value="Trypsin_dom"/>
</dbReference>
<dbReference type="SUPFAM" id="SSF50494">
    <property type="entry name" value="Trypsin-like serine proteases"/>
    <property type="match status" value="1"/>
</dbReference>